<dbReference type="PANTHER" id="PTHR35546">
    <property type="entry name" value="F-BOX PROTEIN INTERACTION DOMAIN PROTEIN-RELATED"/>
    <property type="match status" value="1"/>
</dbReference>
<dbReference type="InterPro" id="IPR006527">
    <property type="entry name" value="F-box-assoc_dom_typ1"/>
</dbReference>
<name>A0A7C9F3P2_OPUST</name>
<accession>A0A7C9F3P2</accession>
<dbReference type="InterPro" id="IPR055290">
    <property type="entry name" value="At3g26010-like"/>
</dbReference>
<proteinExistence type="predicted"/>
<evidence type="ECO:0000313" key="2">
    <source>
        <dbReference type="EMBL" id="MBA4676747.1"/>
    </source>
</evidence>
<evidence type="ECO:0000259" key="1">
    <source>
        <dbReference type="Pfam" id="PF07734"/>
    </source>
</evidence>
<sequence length="377" mass="41868">MERGKRVGKSSKNTSKTNNNIYMDLKEIIREYALCYLPAKALHRSVTVCRDWKLQISSPFFIHNQSISFRSVSGLFLQSPGSPPSFLSLDQMAYGVPDPELKFLPEPVDVRASCNGLLCCQGRAGDRAYYVCNPVNKQWKKLPKPTASHGSTPAIVLAFEPSLLNFVAEYKVVCLFPSTDIEEAYEFEIYSSAQDSWKVPGEMFFSKTSLCFDRGLCVNGVAYWPTNYYGKVTSFDLKKERAVDIYGCYNTYTCGGAGSGSSLGEIDGKLCLASMRGLAIAVSVLQTIYAHTMPMNSKTRPWETKHQVQLKAADVKIEGSAQPRVLLTWDNVIVFQFGKRVFSHNLKTSETTTLSENADISSGCAVFPYVNSLVCLI</sequence>
<organism evidence="2">
    <name type="scientific">Opuntia streptacantha</name>
    <name type="common">Prickly pear cactus</name>
    <name type="synonym">Opuntia cardona</name>
    <dbReference type="NCBI Taxonomy" id="393608"/>
    <lineage>
        <taxon>Eukaryota</taxon>
        <taxon>Viridiplantae</taxon>
        <taxon>Streptophyta</taxon>
        <taxon>Embryophyta</taxon>
        <taxon>Tracheophyta</taxon>
        <taxon>Spermatophyta</taxon>
        <taxon>Magnoliopsida</taxon>
        <taxon>eudicotyledons</taxon>
        <taxon>Gunneridae</taxon>
        <taxon>Pentapetalae</taxon>
        <taxon>Caryophyllales</taxon>
        <taxon>Cactineae</taxon>
        <taxon>Cactaceae</taxon>
        <taxon>Opuntioideae</taxon>
        <taxon>Opuntia</taxon>
    </lineage>
</organism>
<protein>
    <recommendedName>
        <fullName evidence="1">F-box associated beta-propeller type 1 domain-containing protein</fullName>
    </recommendedName>
</protein>
<dbReference type="Pfam" id="PF07734">
    <property type="entry name" value="FBA_1"/>
    <property type="match status" value="1"/>
</dbReference>
<dbReference type="NCBIfam" id="TIGR01640">
    <property type="entry name" value="F_box_assoc_1"/>
    <property type="match status" value="1"/>
</dbReference>
<reference evidence="2" key="2">
    <citation type="submission" date="2020-07" db="EMBL/GenBank/DDBJ databases">
        <authorList>
            <person name="Vera ALvarez R."/>
            <person name="Arias-Moreno D.M."/>
            <person name="Jimenez-Jacinto V."/>
            <person name="Jimenez-Bremont J.F."/>
            <person name="Swaminathan K."/>
            <person name="Moose S.P."/>
            <person name="Guerrero-Gonzalez M.L."/>
            <person name="Marino-Ramirez L."/>
            <person name="Landsman D."/>
            <person name="Rodriguez-Kessler M."/>
            <person name="Delgado-Sanchez P."/>
        </authorList>
    </citation>
    <scope>NUCLEOTIDE SEQUENCE</scope>
    <source>
        <tissue evidence="2">Cladode</tissue>
    </source>
</reference>
<dbReference type="InterPro" id="IPR017451">
    <property type="entry name" value="F-box-assoc_interact_dom"/>
</dbReference>
<dbReference type="PANTHER" id="PTHR35546:SF100">
    <property type="entry name" value="F-BOX DOMAIN-CONTAINING PROTEIN"/>
    <property type="match status" value="1"/>
</dbReference>
<dbReference type="AlphaFoldDB" id="A0A7C9F3P2"/>
<feature type="domain" description="F-box associated beta-propeller type 1" evidence="1">
    <location>
        <begin position="113"/>
        <end position="243"/>
    </location>
</feature>
<reference evidence="2" key="1">
    <citation type="journal article" date="2013" name="J. Plant Res.">
        <title>Effect of fungi and light on seed germination of three Opuntia species from semiarid lands of central Mexico.</title>
        <authorList>
            <person name="Delgado-Sanchez P."/>
            <person name="Jimenez-Bremont J.F."/>
            <person name="Guerrero-Gonzalez Mde L."/>
            <person name="Flores J."/>
        </authorList>
    </citation>
    <scope>NUCLEOTIDE SEQUENCE</scope>
    <source>
        <tissue evidence="2">Cladode</tissue>
    </source>
</reference>
<dbReference type="EMBL" id="GISG01272653">
    <property type="protein sequence ID" value="MBA4676747.1"/>
    <property type="molecule type" value="Transcribed_RNA"/>
</dbReference>